<comment type="caution">
    <text evidence="2">The sequence shown here is derived from an EMBL/GenBank/DDBJ whole genome shotgun (WGS) entry which is preliminary data.</text>
</comment>
<feature type="region of interest" description="Disordered" evidence="1">
    <location>
        <begin position="33"/>
        <end position="113"/>
    </location>
</feature>
<evidence type="ECO:0000256" key="1">
    <source>
        <dbReference type="SAM" id="MobiDB-lite"/>
    </source>
</evidence>
<evidence type="ECO:0000313" key="2">
    <source>
        <dbReference type="EMBL" id="MFF8278017.1"/>
    </source>
</evidence>
<feature type="compositionally biased region" description="Basic and acidic residues" evidence="1">
    <location>
        <begin position="100"/>
        <end position="111"/>
    </location>
</feature>
<dbReference type="EMBL" id="JBIBSM010000008">
    <property type="protein sequence ID" value="MFF8278017.1"/>
    <property type="molecule type" value="Genomic_DNA"/>
</dbReference>
<sequence>MLTTETAMATGVTLPPLSMPELSFSGLLNWASENPLDTPDQRGGSARGKGHHTTADATSTEGGAGHRPGKGKGELEPYQRYVDKPEAATTSRVTGTAKSFDARTSKRDAKKSTATSDFYVNADGSTTVRHFPGRTNFKGTDGTWKPIDTRLTEDTDGRLQQRANSLDVEFAPDAADQQLASVDFGSGRSLGYAL</sequence>
<evidence type="ECO:0000313" key="3">
    <source>
        <dbReference type="Proteomes" id="UP001603013"/>
    </source>
</evidence>
<reference evidence="2 3" key="1">
    <citation type="submission" date="2024-10" db="EMBL/GenBank/DDBJ databases">
        <title>The Natural Products Discovery Center: Release of the First 8490 Sequenced Strains for Exploring Actinobacteria Biosynthetic Diversity.</title>
        <authorList>
            <person name="Kalkreuter E."/>
            <person name="Kautsar S.A."/>
            <person name="Yang D."/>
            <person name="Bader C.D."/>
            <person name="Teijaro C.N."/>
            <person name="Fluegel L."/>
            <person name="Davis C.M."/>
            <person name="Simpson J.R."/>
            <person name="Lauterbach L."/>
            <person name="Steele A.D."/>
            <person name="Gui C."/>
            <person name="Meng S."/>
            <person name="Li G."/>
            <person name="Viehrig K."/>
            <person name="Ye F."/>
            <person name="Su P."/>
            <person name="Kiefer A.F."/>
            <person name="Nichols A."/>
            <person name="Cepeda A.J."/>
            <person name="Yan W."/>
            <person name="Fan B."/>
            <person name="Jiang Y."/>
            <person name="Adhikari A."/>
            <person name="Zheng C.-J."/>
            <person name="Schuster L."/>
            <person name="Cowan T.M."/>
            <person name="Smanski M.J."/>
            <person name="Chevrette M.G."/>
            <person name="De Carvalho L.P.S."/>
            <person name="Shen B."/>
        </authorList>
    </citation>
    <scope>NUCLEOTIDE SEQUENCE [LARGE SCALE GENOMIC DNA]</scope>
    <source>
        <strain evidence="2 3">NPDC015755</strain>
    </source>
</reference>
<name>A0ABW6YDT7_9ACTN</name>
<gene>
    <name evidence="2" type="ORF">ACF05T_18180</name>
</gene>
<dbReference type="Proteomes" id="UP001603013">
    <property type="component" value="Unassembled WGS sequence"/>
</dbReference>
<dbReference type="RefSeq" id="WP_391935212.1">
    <property type="nucleotide sequence ID" value="NZ_JBIBSM010000008.1"/>
</dbReference>
<feature type="non-terminal residue" evidence="2">
    <location>
        <position position="194"/>
    </location>
</feature>
<protein>
    <submittedName>
        <fullName evidence="2">Uncharacterized protein</fullName>
    </submittedName>
</protein>
<accession>A0ABW6YDT7</accession>
<feature type="compositionally biased region" description="Basic and acidic residues" evidence="1">
    <location>
        <begin position="71"/>
        <end position="86"/>
    </location>
</feature>
<keyword evidence="3" id="KW-1185">Reference proteome</keyword>
<organism evidence="2 3">
    <name type="scientific">Streptomyces lateritius</name>
    <dbReference type="NCBI Taxonomy" id="67313"/>
    <lineage>
        <taxon>Bacteria</taxon>
        <taxon>Bacillati</taxon>
        <taxon>Actinomycetota</taxon>
        <taxon>Actinomycetes</taxon>
        <taxon>Kitasatosporales</taxon>
        <taxon>Streptomycetaceae</taxon>
        <taxon>Streptomyces</taxon>
    </lineage>
</organism>
<feature type="compositionally biased region" description="Polar residues" evidence="1">
    <location>
        <begin position="88"/>
        <end position="97"/>
    </location>
</feature>
<proteinExistence type="predicted"/>